<dbReference type="Proteomes" id="UP001221898">
    <property type="component" value="Unassembled WGS sequence"/>
</dbReference>
<protein>
    <submittedName>
        <fullName evidence="2">Uncharacterized protein</fullName>
    </submittedName>
</protein>
<proteinExistence type="predicted"/>
<gene>
    <name evidence="2" type="ORF">AAFF_G00132510</name>
</gene>
<reference evidence="2" key="1">
    <citation type="journal article" date="2023" name="Science">
        <title>Genome structures resolve the early diversification of teleost fishes.</title>
        <authorList>
            <person name="Parey E."/>
            <person name="Louis A."/>
            <person name="Montfort J."/>
            <person name="Bouchez O."/>
            <person name="Roques C."/>
            <person name="Iampietro C."/>
            <person name="Lluch J."/>
            <person name="Castinel A."/>
            <person name="Donnadieu C."/>
            <person name="Desvignes T."/>
            <person name="Floi Bucao C."/>
            <person name="Jouanno E."/>
            <person name="Wen M."/>
            <person name="Mejri S."/>
            <person name="Dirks R."/>
            <person name="Jansen H."/>
            <person name="Henkel C."/>
            <person name="Chen W.J."/>
            <person name="Zahm M."/>
            <person name="Cabau C."/>
            <person name="Klopp C."/>
            <person name="Thompson A.W."/>
            <person name="Robinson-Rechavi M."/>
            <person name="Braasch I."/>
            <person name="Lecointre G."/>
            <person name="Bobe J."/>
            <person name="Postlethwait J.H."/>
            <person name="Berthelot C."/>
            <person name="Roest Crollius H."/>
            <person name="Guiguen Y."/>
        </authorList>
    </citation>
    <scope>NUCLEOTIDE SEQUENCE</scope>
    <source>
        <strain evidence="2">NC1722</strain>
    </source>
</reference>
<organism evidence="2 3">
    <name type="scientific">Aldrovandia affinis</name>
    <dbReference type="NCBI Taxonomy" id="143900"/>
    <lineage>
        <taxon>Eukaryota</taxon>
        <taxon>Metazoa</taxon>
        <taxon>Chordata</taxon>
        <taxon>Craniata</taxon>
        <taxon>Vertebrata</taxon>
        <taxon>Euteleostomi</taxon>
        <taxon>Actinopterygii</taxon>
        <taxon>Neopterygii</taxon>
        <taxon>Teleostei</taxon>
        <taxon>Notacanthiformes</taxon>
        <taxon>Halosauridae</taxon>
        <taxon>Aldrovandia</taxon>
    </lineage>
</organism>
<feature type="region of interest" description="Disordered" evidence="1">
    <location>
        <begin position="48"/>
        <end position="87"/>
    </location>
</feature>
<evidence type="ECO:0000313" key="2">
    <source>
        <dbReference type="EMBL" id="KAJ8388537.1"/>
    </source>
</evidence>
<accession>A0AAD7RQW9</accession>
<feature type="compositionally biased region" description="Low complexity" evidence="1">
    <location>
        <begin position="69"/>
        <end position="80"/>
    </location>
</feature>
<dbReference type="AlphaFoldDB" id="A0AAD7RQW9"/>
<keyword evidence="3" id="KW-1185">Reference proteome</keyword>
<evidence type="ECO:0000313" key="3">
    <source>
        <dbReference type="Proteomes" id="UP001221898"/>
    </source>
</evidence>
<comment type="caution">
    <text evidence="2">The sequence shown here is derived from an EMBL/GenBank/DDBJ whole genome shotgun (WGS) entry which is preliminary data.</text>
</comment>
<dbReference type="EMBL" id="JAINUG010000193">
    <property type="protein sequence ID" value="KAJ8388537.1"/>
    <property type="molecule type" value="Genomic_DNA"/>
</dbReference>
<evidence type="ECO:0000256" key="1">
    <source>
        <dbReference type="SAM" id="MobiDB-lite"/>
    </source>
</evidence>
<sequence>MEETAGLVLALGRGAGRRDVSGAVSAVPCLQVAGLCIRPLCCELEQNLQTPSEPPSESCPGALLAPVLPGSRPPGSAGPATEPRRGL</sequence>
<name>A0AAD7RQW9_9TELE</name>